<reference evidence="2" key="1">
    <citation type="submission" date="2020-04" db="EMBL/GenBank/DDBJ databases">
        <authorList>
            <person name="Chiriac C."/>
            <person name="Salcher M."/>
            <person name="Ghai R."/>
            <person name="Kavagutti S V."/>
        </authorList>
    </citation>
    <scope>NUCLEOTIDE SEQUENCE</scope>
</reference>
<name>A0A6J5KMJ0_9CAUD</name>
<dbReference type="SUPFAM" id="SSF55729">
    <property type="entry name" value="Acyl-CoA N-acyltransferases (Nat)"/>
    <property type="match status" value="1"/>
</dbReference>
<evidence type="ECO:0000313" key="2">
    <source>
        <dbReference type="EMBL" id="CAB4122416.1"/>
    </source>
</evidence>
<dbReference type="InterPro" id="IPR016181">
    <property type="entry name" value="Acyl_CoA_acyltransferase"/>
</dbReference>
<evidence type="ECO:0000259" key="1">
    <source>
        <dbReference type="Pfam" id="PF00583"/>
    </source>
</evidence>
<organism evidence="2">
    <name type="scientific">uncultured Caudovirales phage</name>
    <dbReference type="NCBI Taxonomy" id="2100421"/>
    <lineage>
        <taxon>Viruses</taxon>
        <taxon>Duplodnaviria</taxon>
        <taxon>Heunggongvirae</taxon>
        <taxon>Uroviricota</taxon>
        <taxon>Caudoviricetes</taxon>
        <taxon>Peduoviridae</taxon>
        <taxon>Maltschvirus</taxon>
        <taxon>Maltschvirus maltsch</taxon>
    </lineage>
</organism>
<dbReference type="Pfam" id="PF00583">
    <property type="entry name" value="Acetyltransf_1"/>
    <property type="match status" value="1"/>
</dbReference>
<dbReference type="EMBL" id="LR796167">
    <property type="protein sequence ID" value="CAB4122416.1"/>
    <property type="molecule type" value="Genomic_DNA"/>
</dbReference>
<feature type="domain" description="N-acetyltransferase" evidence="1">
    <location>
        <begin position="14"/>
        <end position="98"/>
    </location>
</feature>
<sequence>MRIREIYTNPSRDEYPENYHHYFVNVNHQELLRTGLTLKVAKENESTHIGVFHDDDIVSYVGLHKEGPYNQIDMQCSRREYRGQGYIRKCIEYAINHFAPVISDVGQTQDAQQVWMALIQRPNILDYFWLNLDTNQQVPIKWGNGPTPNPWDETDEVVILALPRQTSAFIKEMRENRMVIDMKRNRRDPWLGPGFTEFNP</sequence>
<gene>
    <name evidence="2" type="ORF">UFOVP29_18</name>
</gene>
<dbReference type="GO" id="GO:0016747">
    <property type="term" value="F:acyltransferase activity, transferring groups other than amino-acyl groups"/>
    <property type="evidence" value="ECO:0007669"/>
    <property type="project" value="InterPro"/>
</dbReference>
<protein>
    <submittedName>
        <fullName evidence="2">NAT_SF domain containing protein</fullName>
    </submittedName>
</protein>
<dbReference type="InterPro" id="IPR000182">
    <property type="entry name" value="GNAT_dom"/>
</dbReference>
<accession>A0A6J5KMJ0</accession>
<proteinExistence type="predicted"/>
<dbReference type="Gene3D" id="3.40.630.30">
    <property type="match status" value="1"/>
</dbReference>
<dbReference type="CDD" id="cd04301">
    <property type="entry name" value="NAT_SF"/>
    <property type="match status" value="1"/>
</dbReference>